<dbReference type="STRING" id="2070753.A0A3A2Z6S4"/>
<evidence type="ECO:0000256" key="3">
    <source>
        <dbReference type="ARBA" id="ARBA00022723"/>
    </source>
</evidence>
<proteinExistence type="inferred from homology"/>
<dbReference type="GO" id="GO:0004497">
    <property type="term" value="F:monooxygenase activity"/>
    <property type="evidence" value="ECO:0007669"/>
    <property type="project" value="InterPro"/>
</dbReference>
<dbReference type="PANTHER" id="PTHR47582">
    <property type="entry name" value="P450, PUTATIVE (EUROFUNG)-RELATED"/>
    <property type="match status" value="1"/>
</dbReference>
<keyword evidence="7" id="KW-0732">Signal</keyword>
<dbReference type="OrthoDB" id="3366823at2759"/>
<comment type="similarity">
    <text evidence="2">Belongs to the cytochrome P450 family.</text>
</comment>
<dbReference type="InterPro" id="IPR036396">
    <property type="entry name" value="Cyt_P450_sf"/>
</dbReference>
<gene>
    <name evidence="8" type="ORF">PHISCL_08866</name>
</gene>
<dbReference type="Proteomes" id="UP000266188">
    <property type="component" value="Unassembled WGS sequence"/>
</dbReference>
<dbReference type="GO" id="GO:0005506">
    <property type="term" value="F:iron ion binding"/>
    <property type="evidence" value="ECO:0007669"/>
    <property type="project" value="InterPro"/>
</dbReference>
<feature type="signal peptide" evidence="7">
    <location>
        <begin position="1"/>
        <end position="22"/>
    </location>
</feature>
<dbReference type="InterPro" id="IPR053007">
    <property type="entry name" value="CYP450_monoxygenase_sec-met"/>
</dbReference>
<evidence type="ECO:0000256" key="4">
    <source>
        <dbReference type="ARBA" id="ARBA00023002"/>
    </source>
</evidence>
<dbReference type="GO" id="GO:0020037">
    <property type="term" value="F:heme binding"/>
    <property type="evidence" value="ECO:0007669"/>
    <property type="project" value="InterPro"/>
</dbReference>
<evidence type="ECO:0000256" key="7">
    <source>
        <dbReference type="SAM" id="SignalP"/>
    </source>
</evidence>
<accession>A0A3A2Z6S4</accession>
<dbReference type="SUPFAM" id="SSF48264">
    <property type="entry name" value="Cytochrome P450"/>
    <property type="match status" value="1"/>
</dbReference>
<keyword evidence="4" id="KW-0560">Oxidoreductase</keyword>
<evidence type="ECO:0000256" key="6">
    <source>
        <dbReference type="PIRSR" id="PIRSR602403-1"/>
    </source>
</evidence>
<reference evidence="9" key="1">
    <citation type="submission" date="2017-02" db="EMBL/GenBank/DDBJ databases">
        <authorList>
            <person name="Tafer H."/>
            <person name="Lopandic K."/>
        </authorList>
    </citation>
    <scope>NUCLEOTIDE SEQUENCE [LARGE SCALE GENOMIC DNA]</scope>
    <source>
        <strain evidence="9">CBS 366.77</strain>
    </source>
</reference>
<evidence type="ECO:0000256" key="5">
    <source>
        <dbReference type="ARBA" id="ARBA00023004"/>
    </source>
</evidence>
<comment type="cofactor">
    <cofactor evidence="1 6">
        <name>heme</name>
        <dbReference type="ChEBI" id="CHEBI:30413"/>
    </cofactor>
</comment>
<keyword evidence="5 6" id="KW-0408">Iron</keyword>
<evidence type="ECO:0000313" key="9">
    <source>
        <dbReference type="Proteomes" id="UP000266188"/>
    </source>
</evidence>
<comment type="caution">
    <text evidence="8">The sequence shown here is derived from an EMBL/GenBank/DDBJ whole genome shotgun (WGS) entry which is preliminary data.</text>
</comment>
<dbReference type="PRINTS" id="PR00465">
    <property type="entry name" value="EP450IV"/>
</dbReference>
<dbReference type="InterPro" id="IPR002403">
    <property type="entry name" value="Cyt_P450_E_grp-IV"/>
</dbReference>
<sequence length="521" mass="57843">MDLVFAAATLLAFYILLRRLESRPDASEPPLISSKIPLVGHLVGLIWHGLPYYTQQSAKHELPIFTINLVANKAYVITSPNLVTAIQRKSRLISFDSFPTSAAERLAGIAGPGLQLLRETRAGGQGLGLKVLHAMNPALLGDGLDEMNIKMAMTLKSSIDELAGRGAYISFDLYAWCREALTIASTDAVYGPLNPYKPASIQEAFWRDGLTSPPSRTFERNTAIFLLGVSPRFTARRAWKSRETVVAALEQYYRMEGHENSSELTYRRWQVQRENGASVADIARLEALLAFALLPNTIPAGFWLLIEIFSRPHLLAEIREELCNNALHVDKSGVHLIDLGDIQSKCDILVSALQETLRVHSNATVTRKVYEDIMLNDEYLLKAGSLVQIPAHELNRHNSVWLMNPERFEAKRFMKRNDSKSAPVATGYLSFGASPNICPGRHFATGEILAMTAMILLRYDIEPEDGSWAISQLDTGDLPATITPPAMGSFRAVISSRTKYHGFEWQFRVSKGQGKYGLITG</sequence>
<protein>
    <submittedName>
        <fullName evidence="8">Cytochrome p450</fullName>
    </submittedName>
</protein>
<keyword evidence="6" id="KW-0349">Heme</keyword>
<feature type="chain" id="PRO_5017259441" evidence="7">
    <location>
        <begin position="23"/>
        <end position="521"/>
    </location>
</feature>
<dbReference type="CDD" id="cd11040">
    <property type="entry name" value="CYP7_CYP8-like"/>
    <property type="match status" value="1"/>
</dbReference>
<dbReference type="InterPro" id="IPR001128">
    <property type="entry name" value="Cyt_P450"/>
</dbReference>
<keyword evidence="9" id="KW-1185">Reference proteome</keyword>
<dbReference type="Gene3D" id="1.10.630.10">
    <property type="entry name" value="Cytochrome P450"/>
    <property type="match status" value="1"/>
</dbReference>
<dbReference type="EMBL" id="MVGC01000491">
    <property type="protein sequence ID" value="RJE18798.1"/>
    <property type="molecule type" value="Genomic_DNA"/>
</dbReference>
<keyword evidence="3 6" id="KW-0479">Metal-binding</keyword>
<evidence type="ECO:0000256" key="1">
    <source>
        <dbReference type="ARBA" id="ARBA00001971"/>
    </source>
</evidence>
<dbReference type="AlphaFoldDB" id="A0A3A2Z6S4"/>
<dbReference type="Pfam" id="PF00067">
    <property type="entry name" value="p450"/>
    <property type="match status" value="1"/>
</dbReference>
<dbReference type="GO" id="GO:0016705">
    <property type="term" value="F:oxidoreductase activity, acting on paired donors, with incorporation or reduction of molecular oxygen"/>
    <property type="evidence" value="ECO:0007669"/>
    <property type="project" value="InterPro"/>
</dbReference>
<feature type="binding site" description="axial binding residue" evidence="6">
    <location>
        <position position="438"/>
    </location>
    <ligand>
        <name>heme</name>
        <dbReference type="ChEBI" id="CHEBI:30413"/>
    </ligand>
    <ligandPart>
        <name>Fe</name>
        <dbReference type="ChEBI" id="CHEBI:18248"/>
    </ligandPart>
</feature>
<organism evidence="8 9">
    <name type="scientific">Aspergillus sclerotialis</name>
    <dbReference type="NCBI Taxonomy" id="2070753"/>
    <lineage>
        <taxon>Eukaryota</taxon>
        <taxon>Fungi</taxon>
        <taxon>Dikarya</taxon>
        <taxon>Ascomycota</taxon>
        <taxon>Pezizomycotina</taxon>
        <taxon>Eurotiomycetes</taxon>
        <taxon>Eurotiomycetidae</taxon>
        <taxon>Eurotiales</taxon>
        <taxon>Aspergillaceae</taxon>
        <taxon>Aspergillus</taxon>
        <taxon>Aspergillus subgen. Polypaecilum</taxon>
    </lineage>
</organism>
<evidence type="ECO:0000256" key="2">
    <source>
        <dbReference type="ARBA" id="ARBA00010617"/>
    </source>
</evidence>
<name>A0A3A2Z6S4_9EURO</name>
<dbReference type="PANTHER" id="PTHR47582:SF1">
    <property type="entry name" value="P450, PUTATIVE (EUROFUNG)-RELATED"/>
    <property type="match status" value="1"/>
</dbReference>
<evidence type="ECO:0000313" key="8">
    <source>
        <dbReference type="EMBL" id="RJE18798.1"/>
    </source>
</evidence>